<organism evidence="12 13">
    <name type="scientific">Pristionchus pacificus</name>
    <name type="common">Parasitic nematode worm</name>
    <dbReference type="NCBI Taxonomy" id="54126"/>
    <lineage>
        <taxon>Eukaryota</taxon>
        <taxon>Metazoa</taxon>
        <taxon>Ecdysozoa</taxon>
        <taxon>Nematoda</taxon>
        <taxon>Chromadorea</taxon>
        <taxon>Rhabditida</taxon>
        <taxon>Rhabditina</taxon>
        <taxon>Diplogasteromorpha</taxon>
        <taxon>Diplogasteroidea</taxon>
        <taxon>Neodiplogasteridae</taxon>
        <taxon>Pristionchus</taxon>
    </lineage>
</organism>
<evidence type="ECO:0000256" key="7">
    <source>
        <dbReference type="ARBA" id="ARBA00023125"/>
    </source>
</evidence>
<keyword evidence="8 11" id="KW-0804">Transcription</keyword>
<dbReference type="InterPro" id="IPR050274">
    <property type="entry name" value="Nuclear_hormone_rcpt_NR2"/>
</dbReference>
<dbReference type="SUPFAM" id="SSF57716">
    <property type="entry name" value="Glucocorticoid receptor-like (DNA-binding domain)"/>
    <property type="match status" value="1"/>
</dbReference>
<keyword evidence="3 11" id="KW-0479">Metal-binding</keyword>
<dbReference type="CDD" id="cd06960">
    <property type="entry name" value="NR_DBD_HNF4A"/>
    <property type="match status" value="1"/>
</dbReference>
<dbReference type="InterPro" id="IPR000536">
    <property type="entry name" value="Nucl_hrmn_rcpt_lig-bd"/>
</dbReference>
<protein>
    <submittedName>
        <fullName evidence="12">Nuclear receptor</fullName>
    </submittedName>
</protein>
<dbReference type="SUPFAM" id="SSF48508">
    <property type="entry name" value="Nuclear receptor ligand-binding domain"/>
    <property type="match status" value="1"/>
</dbReference>
<dbReference type="InterPro" id="IPR013088">
    <property type="entry name" value="Znf_NHR/GATA"/>
</dbReference>
<dbReference type="GO" id="GO:0000978">
    <property type="term" value="F:RNA polymerase II cis-regulatory region sequence-specific DNA binding"/>
    <property type="evidence" value="ECO:0000318"/>
    <property type="project" value="GO_Central"/>
</dbReference>
<evidence type="ECO:0000256" key="3">
    <source>
        <dbReference type="ARBA" id="ARBA00022723"/>
    </source>
</evidence>
<evidence type="ECO:0000256" key="1">
    <source>
        <dbReference type="ARBA" id="ARBA00004123"/>
    </source>
</evidence>
<dbReference type="PROSITE" id="PS51843">
    <property type="entry name" value="NR_LBD"/>
    <property type="match status" value="1"/>
</dbReference>
<dbReference type="EnsemblMetazoa" id="PPA29548.1">
    <property type="protein sequence ID" value="PPA29548.1"/>
    <property type="gene ID" value="WBGene00119102"/>
</dbReference>
<evidence type="ECO:0000313" key="13">
    <source>
        <dbReference type="Proteomes" id="UP000005239"/>
    </source>
</evidence>
<dbReference type="Pfam" id="PF00104">
    <property type="entry name" value="Hormone_recep"/>
    <property type="match status" value="1"/>
</dbReference>
<dbReference type="InterPro" id="IPR035500">
    <property type="entry name" value="NHR-like_dom_sf"/>
</dbReference>
<dbReference type="PROSITE" id="PS00031">
    <property type="entry name" value="NUCLEAR_REC_DBD_1"/>
    <property type="match status" value="1"/>
</dbReference>
<evidence type="ECO:0000256" key="6">
    <source>
        <dbReference type="ARBA" id="ARBA00023015"/>
    </source>
</evidence>
<keyword evidence="4 11" id="KW-0863">Zinc-finger</keyword>
<evidence type="ECO:0000256" key="10">
    <source>
        <dbReference type="ARBA" id="ARBA00023242"/>
    </source>
</evidence>
<evidence type="ECO:0000256" key="11">
    <source>
        <dbReference type="RuleBase" id="RU004334"/>
    </source>
</evidence>
<evidence type="ECO:0000256" key="9">
    <source>
        <dbReference type="ARBA" id="ARBA00023170"/>
    </source>
</evidence>
<keyword evidence="6 11" id="KW-0805">Transcription regulation</keyword>
<evidence type="ECO:0000256" key="5">
    <source>
        <dbReference type="ARBA" id="ARBA00022833"/>
    </source>
</evidence>
<evidence type="ECO:0000313" key="12">
    <source>
        <dbReference type="EnsemblMetazoa" id="PPA29548.1"/>
    </source>
</evidence>
<keyword evidence="10 11" id="KW-0539">Nucleus</keyword>
<reference evidence="13" key="1">
    <citation type="journal article" date="2008" name="Nat. Genet.">
        <title>The Pristionchus pacificus genome provides a unique perspective on nematode lifestyle and parasitism.</title>
        <authorList>
            <person name="Dieterich C."/>
            <person name="Clifton S.W."/>
            <person name="Schuster L.N."/>
            <person name="Chinwalla A."/>
            <person name="Delehaunty K."/>
            <person name="Dinkelacker I."/>
            <person name="Fulton L."/>
            <person name="Fulton R."/>
            <person name="Godfrey J."/>
            <person name="Minx P."/>
            <person name="Mitreva M."/>
            <person name="Roeseler W."/>
            <person name="Tian H."/>
            <person name="Witte H."/>
            <person name="Yang S.P."/>
            <person name="Wilson R.K."/>
            <person name="Sommer R.J."/>
        </authorList>
    </citation>
    <scope>NUCLEOTIDE SEQUENCE [LARGE SCALE GENOMIC DNA]</scope>
    <source>
        <strain evidence="13">PS312</strain>
    </source>
</reference>
<evidence type="ECO:0000256" key="2">
    <source>
        <dbReference type="ARBA" id="ARBA00005993"/>
    </source>
</evidence>
<evidence type="ECO:0000256" key="4">
    <source>
        <dbReference type="ARBA" id="ARBA00022771"/>
    </source>
</evidence>
<evidence type="ECO:0000256" key="8">
    <source>
        <dbReference type="ARBA" id="ARBA00023163"/>
    </source>
</evidence>
<dbReference type="SMART" id="SM00430">
    <property type="entry name" value="HOLI"/>
    <property type="match status" value="1"/>
</dbReference>
<accession>A0A8R1YJE2</accession>
<reference evidence="12" key="2">
    <citation type="submission" date="2022-06" db="UniProtKB">
        <authorList>
            <consortium name="EnsemblMetazoa"/>
        </authorList>
    </citation>
    <scope>IDENTIFICATION</scope>
    <source>
        <strain evidence="12">PS312</strain>
    </source>
</reference>
<dbReference type="PANTHER" id="PTHR24083">
    <property type="entry name" value="NUCLEAR HORMONE RECEPTOR"/>
    <property type="match status" value="1"/>
</dbReference>
<dbReference type="Gene3D" id="3.30.50.10">
    <property type="entry name" value="Erythroid Transcription Factor GATA-1, subunit A"/>
    <property type="match status" value="1"/>
</dbReference>
<comment type="similarity">
    <text evidence="2 11">Belongs to the nuclear hormone receptor family.</text>
</comment>
<keyword evidence="9 11" id="KW-0675">Receptor</keyword>
<dbReference type="GO" id="GO:0005634">
    <property type="term" value="C:nucleus"/>
    <property type="evidence" value="ECO:0007669"/>
    <property type="project" value="UniProtKB-SubCell"/>
</dbReference>
<accession>A0A2A6CLE1</accession>
<dbReference type="GO" id="GO:0006357">
    <property type="term" value="P:regulation of transcription by RNA polymerase II"/>
    <property type="evidence" value="ECO:0000318"/>
    <property type="project" value="GO_Central"/>
</dbReference>
<comment type="subcellular location">
    <subcellularLocation>
        <location evidence="1 11">Nucleus</location>
    </subcellularLocation>
</comment>
<dbReference type="FunFam" id="3.30.50.10:FF:000088">
    <property type="entry name" value="Nuclear receptor"/>
    <property type="match status" value="1"/>
</dbReference>
<keyword evidence="5 11" id="KW-0862">Zinc</keyword>
<dbReference type="Pfam" id="PF00105">
    <property type="entry name" value="zf-C4"/>
    <property type="match status" value="1"/>
</dbReference>
<keyword evidence="13" id="KW-1185">Reference proteome</keyword>
<dbReference type="GO" id="GO:0004879">
    <property type="term" value="F:nuclear receptor activity"/>
    <property type="evidence" value="ECO:0000318"/>
    <property type="project" value="GO_Central"/>
</dbReference>
<dbReference type="SMART" id="SM00399">
    <property type="entry name" value="ZnF_C4"/>
    <property type="match status" value="1"/>
</dbReference>
<dbReference type="PROSITE" id="PS51030">
    <property type="entry name" value="NUCLEAR_REC_DBD_2"/>
    <property type="match status" value="1"/>
</dbReference>
<dbReference type="InterPro" id="IPR001628">
    <property type="entry name" value="Znf_hrmn_rcpt"/>
</dbReference>
<keyword evidence="7 11" id="KW-0238">DNA-binding</keyword>
<dbReference type="GO" id="GO:0008270">
    <property type="term" value="F:zinc ion binding"/>
    <property type="evidence" value="ECO:0007669"/>
    <property type="project" value="UniProtKB-KW"/>
</dbReference>
<dbReference type="Proteomes" id="UP000005239">
    <property type="component" value="Unassembled WGS sequence"/>
</dbReference>
<dbReference type="AlphaFoldDB" id="A0A2A6CLE1"/>
<proteinExistence type="inferred from homology"/>
<dbReference type="Gene3D" id="1.10.565.10">
    <property type="entry name" value="Retinoid X Receptor"/>
    <property type="match status" value="1"/>
</dbReference>
<dbReference type="GO" id="GO:0030154">
    <property type="term" value="P:cell differentiation"/>
    <property type="evidence" value="ECO:0000318"/>
    <property type="project" value="GO_Central"/>
</dbReference>
<gene>
    <name evidence="12" type="primary">WBGene00119102</name>
</gene>
<sequence>MDVVAVKEECPATPPSFYPATKVYRCRNTLDSNCTVCDKPATGTHYSAVSCNGCRSFFRRSIALGKLYNCKRTGSNQLECFLRHRCKHCRLVLCRSAGMNSDAVQKEDEMNAEYDYDCDLPDVQEVALIRQPPQLELRLEGMMKNMLAIEDAHERLRISAYCPRLVEGLTVDDVTAGPSKLGMNFGPMRSQPFELESIRLVPPEFMIKNPVVIDFSDFDYSTRKLWVFQDICYAMEYIKALSIFHLLDDCSKRVLLASAMACTNLTAAYFSYTQHADRTVYPDGGTMTWSKQVQDLSPETCRQHTAIIAAIKDAKLDKREYTLLKVILVCNPLLEGMSPHDVTLLQHEKERCTKTLLSYVLARRGVKEGPSAFAKILSIVDVITRITSWEKGQHIVVLAMGLWKHRIPFTESIFHSH</sequence>
<dbReference type="InterPro" id="IPR049636">
    <property type="entry name" value="HNF4-like_DBD"/>
</dbReference>
<name>A0A2A6CLE1_PRIPA</name>
<dbReference type="PRINTS" id="PR00047">
    <property type="entry name" value="STROIDFINGER"/>
</dbReference>